<dbReference type="GO" id="GO:0035329">
    <property type="term" value="P:hippo signaling"/>
    <property type="evidence" value="ECO:0007669"/>
    <property type="project" value="InterPro"/>
</dbReference>
<dbReference type="SUPFAM" id="SSF51045">
    <property type="entry name" value="WW domain"/>
    <property type="match status" value="2"/>
</dbReference>
<dbReference type="Proteomes" id="UP000827892">
    <property type="component" value="Chromosome X"/>
</dbReference>
<dbReference type="CDD" id="cd00201">
    <property type="entry name" value="WW"/>
    <property type="match status" value="2"/>
</dbReference>
<accession>A0AAE8ZV43</accession>
<dbReference type="InterPro" id="IPR030030">
    <property type="entry name" value="Sav"/>
</dbReference>
<feature type="region of interest" description="Disordered" evidence="1">
    <location>
        <begin position="55"/>
        <end position="126"/>
    </location>
</feature>
<evidence type="ECO:0000256" key="1">
    <source>
        <dbReference type="SAM" id="MobiDB-lite"/>
    </source>
</evidence>
<feature type="compositionally biased region" description="Low complexity" evidence="1">
    <location>
        <begin position="98"/>
        <end position="109"/>
    </location>
</feature>
<dbReference type="AlphaFoldDB" id="A0AAE8ZV43"/>
<keyword evidence="2" id="KW-0732">Signal</keyword>
<dbReference type="PROSITE" id="PS50020">
    <property type="entry name" value="WW_DOMAIN_2"/>
    <property type="match status" value="2"/>
</dbReference>
<protein>
    <recommendedName>
        <fullName evidence="7">Protein CBR-SAV-1</fullName>
    </recommendedName>
</protein>
<proteinExistence type="predicted"/>
<gene>
    <name evidence="5" type="ORF">L3Y34_010946</name>
</gene>
<dbReference type="Gene3D" id="2.20.70.10">
    <property type="match status" value="2"/>
</dbReference>
<evidence type="ECO:0000256" key="2">
    <source>
        <dbReference type="SAM" id="SignalP"/>
    </source>
</evidence>
<evidence type="ECO:0000313" key="6">
    <source>
        <dbReference type="Proteomes" id="UP000827892"/>
    </source>
</evidence>
<organism evidence="5 6">
    <name type="scientific">Caenorhabditis briggsae</name>
    <dbReference type="NCBI Taxonomy" id="6238"/>
    <lineage>
        <taxon>Eukaryota</taxon>
        <taxon>Metazoa</taxon>
        <taxon>Ecdysozoa</taxon>
        <taxon>Nematoda</taxon>
        <taxon>Chromadorea</taxon>
        <taxon>Rhabditida</taxon>
        <taxon>Rhabditina</taxon>
        <taxon>Rhabditomorpha</taxon>
        <taxon>Rhabditoidea</taxon>
        <taxon>Rhabditidae</taxon>
        <taxon>Peloderinae</taxon>
        <taxon>Caenorhabditis</taxon>
    </lineage>
</organism>
<dbReference type="InterPro" id="IPR001202">
    <property type="entry name" value="WW_dom"/>
</dbReference>
<feature type="chain" id="PRO_5042101253" description="Protein CBR-SAV-1" evidence="2">
    <location>
        <begin position="18"/>
        <end position="433"/>
    </location>
</feature>
<feature type="domain" description="SARAH" evidence="4">
    <location>
        <begin position="373"/>
        <end position="420"/>
    </location>
</feature>
<sequence>MMFVMFCLLLHFDAYFRKSPFSKTVCKFNEQCPKNTKNPVGKFMLFTRRKPMTSVEGTQGKYVKRESPPNVPSLAATTVSRTKRNPIASSTLILNNVSAPPSSTPPSEAEMYHSGNPSIEETDDLDDLEHQEDSFDINDLKEMEFERLHSRSTASENDVYTEPSDEPSTSFGVRNNNVLSSRSFNRGALRYVPRKSLTASHSIGNVEQGMRELSVGEKGLTSSQPPRFQSLQTLPSEQLMTIQQYRSSCDCSSDHLPLPENWAVEYTTENQPYYVDHTNRRTHWVHPLVHESLKPGWKKIFDPQKGVFYYNEEMKRTQYEHPGISNPIFRTESVNVASRSQVDLNANLHIIEEKELPPWLLMYAQSDSSLDHLLEWDLFNFEQLTEYEHLMMKLYKQEVFDIVKKYEKKRNVLNREIHRRDVSRPPPPRIDEN</sequence>
<evidence type="ECO:0000313" key="5">
    <source>
        <dbReference type="EMBL" id="ULT80738.1"/>
    </source>
</evidence>
<reference evidence="5 6" key="1">
    <citation type="submission" date="2022-05" db="EMBL/GenBank/DDBJ databases">
        <title>Chromosome-level reference genomes for two strains of Caenorhabditis briggsae: an improved platform for comparative genomics.</title>
        <authorList>
            <person name="Stevens L."/>
            <person name="Andersen E.C."/>
        </authorList>
    </citation>
    <scope>NUCLEOTIDE SEQUENCE [LARGE SCALE GENOMIC DNA]</scope>
    <source>
        <strain evidence="5">QX1410_ONT</strain>
        <tissue evidence="5">Whole-organism</tissue>
    </source>
</reference>
<dbReference type="PROSITE" id="PS01159">
    <property type="entry name" value="WW_DOMAIN_1"/>
    <property type="match status" value="1"/>
</dbReference>
<feature type="region of interest" description="Disordered" evidence="1">
    <location>
        <begin position="150"/>
        <end position="174"/>
    </location>
</feature>
<evidence type="ECO:0000259" key="4">
    <source>
        <dbReference type="PROSITE" id="PS50951"/>
    </source>
</evidence>
<feature type="domain" description="WW" evidence="3">
    <location>
        <begin position="291"/>
        <end position="324"/>
    </location>
</feature>
<dbReference type="SMART" id="SM00456">
    <property type="entry name" value="WW"/>
    <property type="match status" value="2"/>
</dbReference>
<dbReference type="InterPro" id="IPR011524">
    <property type="entry name" value="SARAH_dom"/>
</dbReference>
<dbReference type="PROSITE" id="PS50951">
    <property type="entry name" value="SARAH"/>
    <property type="match status" value="1"/>
</dbReference>
<name>A0AAE8ZV43_CAEBR</name>
<dbReference type="GO" id="GO:0060090">
    <property type="term" value="F:molecular adaptor activity"/>
    <property type="evidence" value="ECO:0007669"/>
    <property type="project" value="InterPro"/>
</dbReference>
<feature type="domain" description="WW" evidence="3">
    <location>
        <begin position="256"/>
        <end position="289"/>
    </location>
</feature>
<dbReference type="PANTHER" id="PTHR47522:SF2">
    <property type="entry name" value="PROTEIN SALVADOR HOMOLOG 1"/>
    <property type="match status" value="1"/>
</dbReference>
<dbReference type="PANTHER" id="PTHR47522">
    <property type="entry name" value="SALVADOR FAMILY WW DOMAIN-CONTAINING PROTEIN 1"/>
    <property type="match status" value="1"/>
</dbReference>
<dbReference type="CDD" id="cd21433">
    <property type="entry name" value="SARAH_Sav"/>
    <property type="match status" value="1"/>
</dbReference>
<dbReference type="Pfam" id="PF00397">
    <property type="entry name" value="WW"/>
    <property type="match status" value="2"/>
</dbReference>
<dbReference type="EMBL" id="CP090896">
    <property type="protein sequence ID" value="ULT80738.1"/>
    <property type="molecule type" value="Genomic_DNA"/>
</dbReference>
<evidence type="ECO:0000259" key="3">
    <source>
        <dbReference type="PROSITE" id="PS50020"/>
    </source>
</evidence>
<feature type="compositionally biased region" description="Polar residues" evidence="1">
    <location>
        <begin position="87"/>
        <end position="97"/>
    </location>
</feature>
<dbReference type="GO" id="GO:0006915">
    <property type="term" value="P:apoptotic process"/>
    <property type="evidence" value="ECO:0007669"/>
    <property type="project" value="InterPro"/>
</dbReference>
<evidence type="ECO:0008006" key="7">
    <source>
        <dbReference type="Google" id="ProtNLM"/>
    </source>
</evidence>
<dbReference type="GO" id="GO:0042127">
    <property type="term" value="P:regulation of cell population proliferation"/>
    <property type="evidence" value="ECO:0007669"/>
    <property type="project" value="InterPro"/>
</dbReference>
<dbReference type="InterPro" id="IPR036020">
    <property type="entry name" value="WW_dom_sf"/>
</dbReference>
<feature type="signal peptide" evidence="2">
    <location>
        <begin position="1"/>
        <end position="17"/>
    </location>
</feature>